<dbReference type="KEGG" id="cvn:111100608"/>
<keyword evidence="6" id="KW-0256">Endoplasmic reticulum</keyword>
<evidence type="ECO:0000256" key="7">
    <source>
        <dbReference type="ARBA" id="ARBA00022989"/>
    </source>
</evidence>
<dbReference type="GeneID" id="111100608"/>
<gene>
    <name evidence="12" type="primary">LOC111100608</name>
</gene>
<evidence type="ECO:0000256" key="4">
    <source>
        <dbReference type="ARBA" id="ARBA00022692"/>
    </source>
</evidence>
<evidence type="ECO:0000256" key="6">
    <source>
        <dbReference type="ARBA" id="ARBA00022824"/>
    </source>
</evidence>
<dbReference type="Gene3D" id="1.10.10.10">
    <property type="entry name" value="Winged helix-like DNA-binding domain superfamily/Winged helix DNA-binding domain"/>
    <property type="match status" value="1"/>
</dbReference>
<dbReference type="Proteomes" id="UP000694844">
    <property type="component" value="Chromosome 6"/>
</dbReference>
<feature type="region of interest" description="Disordered" evidence="9">
    <location>
        <begin position="34"/>
        <end position="168"/>
    </location>
</feature>
<name>A0A8B8AA84_CRAVI</name>
<sequence>MAVDQSTVYLVMMAIVGLTMLLASIFCKDNKKEKREAREGGRQVPAAAGARPGEELPPGARRRVRRNRMANREEESDEEALPLDPDEINPFEDFEGDGKKIGKKKMLKLQAKEEKRQQRLAEEEERKEKKEREALLEKQRKKEEEMLKAEEAARAEQEKLRKEEEERREEEEYLKLKEAFSVEEEGEEDIGPDLTSQSLLQEFIDYIKEMKVIMLEDLAAHFKIKTQDAVDRIKDLQTEGHLTGVMDDRGKFIYITVEELESVAKFMKQHGRVSISDLAESSNRLINLNPDNAEVQKRLLTGVSA</sequence>
<evidence type="ECO:0000256" key="1">
    <source>
        <dbReference type="ARBA" id="ARBA00004389"/>
    </source>
</evidence>
<keyword evidence="8 10" id="KW-0472">Membrane</keyword>
<evidence type="ECO:0000256" key="8">
    <source>
        <dbReference type="ARBA" id="ARBA00023136"/>
    </source>
</evidence>
<keyword evidence="7 10" id="KW-1133">Transmembrane helix</keyword>
<dbReference type="InterPro" id="IPR019153">
    <property type="entry name" value="DDRGK_dom-contain"/>
</dbReference>
<comment type="similarity">
    <text evidence="2">Belongs to the DDRGK1 family.</text>
</comment>
<keyword evidence="5" id="KW-0833">Ubl conjugation pathway</keyword>
<dbReference type="InterPro" id="IPR036390">
    <property type="entry name" value="WH_DNA-bd_sf"/>
</dbReference>
<feature type="compositionally biased region" description="Acidic residues" evidence="9">
    <location>
        <begin position="74"/>
        <end position="95"/>
    </location>
</feature>
<dbReference type="Pfam" id="PF09756">
    <property type="entry name" value="DDRGK"/>
    <property type="match status" value="1"/>
</dbReference>
<reference evidence="12" key="1">
    <citation type="submission" date="2025-08" db="UniProtKB">
        <authorList>
            <consortium name="RefSeq"/>
        </authorList>
    </citation>
    <scope>IDENTIFICATION</scope>
    <source>
        <tissue evidence="12">Whole sample</tissue>
    </source>
</reference>
<dbReference type="AlphaFoldDB" id="A0A8B8AA84"/>
<dbReference type="PANTHER" id="PTHR48176">
    <property type="entry name" value="DDRGK DOMAIN-CONTAINING PROTEIN 1"/>
    <property type="match status" value="1"/>
</dbReference>
<dbReference type="GO" id="GO:0044389">
    <property type="term" value="F:ubiquitin-like protein ligase binding"/>
    <property type="evidence" value="ECO:0007669"/>
    <property type="project" value="TreeGrafter"/>
</dbReference>
<organism evidence="11 12">
    <name type="scientific">Crassostrea virginica</name>
    <name type="common">Eastern oyster</name>
    <dbReference type="NCBI Taxonomy" id="6565"/>
    <lineage>
        <taxon>Eukaryota</taxon>
        <taxon>Metazoa</taxon>
        <taxon>Spiralia</taxon>
        <taxon>Lophotrochozoa</taxon>
        <taxon>Mollusca</taxon>
        <taxon>Bivalvia</taxon>
        <taxon>Autobranchia</taxon>
        <taxon>Pteriomorphia</taxon>
        <taxon>Ostreida</taxon>
        <taxon>Ostreoidea</taxon>
        <taxon>Ostreidae</taxon>
        <taxon>Crassostrea</taxon>
    </lineage>
</organism>
<evidence type="ECO:0000256" key="2">
    <source>
        <dbReference type="ARBA" id="ARBA00009829"/>
    </source>
</evidence>
<dbReference type="PANTHER" id="PTHR48176:SF1">
    <property type="entry name" value="DDRGK DOMAIN-CONTAINING PROTEIN 1"/>
    <property type="match status" value="1"/>
</dbReference>
<feature type="compositionally biased region" description="Basic residues" evidence="9">
    <location>
        <begin position="60"/>
        <end position="69"/>
    </location>
</feature>
<protein>
    <recommendedName>
        <fullName evidence="3">DDRGK domain-containing protein 1</fullName>
    </recommendedName>
</protein>
<keyword evidence="11" id="KW-1185">Reference proteome</keyword>
<evidence type="ECO:0000256" key="10">
    <source>
        <dbReference type="SAM" id="Phobius"/>
    </source>
</evidence>
<evidence type="ECO:0000313" key="11">
    <source>
        <dbReference type="Proteomes" id="UP000694844"/>
    </source>
</evidence>
<accession>A0A8B8AA84</accession>
<dbReference type="SMART" id="SM01128">
    <property type="entry name" value="DDRGK"/>
    <property type="match status" value="1"/>
</dbReference>
<dbReference type="RefSeq" id="XP_022288372.1">
    <property type="nucleotide sequence ID" value="XM_022432664.1"/>
</dbReference>
<dbReference type="GO" id="GO:0005789">
    <property type="term" value="C:endoplasmic reticulum membrane"/>
    <property type="evidence" value="ECO:0007669"/>
    <property type="project" value="UniProtKB-SubCell"/>
</dbReference>
<dbReference type="SUPFAM" id="SSF46785">
    <property type="entry name" value="Winged helix' DNA-binding domain"/>
    <property type="match status" value="1"/>
</dbReference>
<dbReference type="FunFam" id="1.10.10.10:FF:000143">
    <property type="entry name" value="DDRGK domain-containing protein 1"/>
    <property type="match status" value="1"/>
</dbReference>
<evidence type="ECO:0000256" key="9">
    <source>
        <dbReference type="SAM" id="MobiDB-lite"/>
    </source>
</evidence>
<proteinExistence type="inferred from homology"/>
<feature type="compositionally biased region" description="Basic and acidic residues" evidence="9">
    <location>
        <begin position="110"/>
        <end position="165"/>
    </location>
</feature>
<comment type="subcellular location">
    <subcellularLocation>
        <location evidence="1">Endoplasmic reticulum membrane</location>
        <topology evidence="1">Single-pass membrane protein</topology>
    </subcellularLocation>
</comment>
<dbReference type="InterPro" id="IPR050899">
    <property type="entry name" value="DDRGK_domain-containing"/>
</dbReference>
<evidence type="ECO:0000256" key="5">
    <source>
        <dbReference type="ARBA" id="ARBA00022786"/>
    </source>
</evidence>
<dbReference type="InterPro" id="IPR036388">
    <property type="entry name" value="WH-like_DNA-bd_sf"/>
</dbReference>
<feature type="transmembrane region" description="Helical" evidence="10">
    <location>
        <begin position="6"/>
        <end position="27"/>
    </location>
</feature>
<keyword evidence="4 10" id="KW-0812">Transmembrane</keyword>
<evidence type="ECO:0000313" key="12">
    <source>
        <dbReference type="RefSeq" id="XP_022288372.1"/>
    </source>
</evidence>
<evidence type="ECO:0000256" key="3">
    <source>
        <dbReference type="ARBA" id="ARBA00018218"/>
    </source>
</evidence>
<dbReference type="OrthoDB" id="2285710at2759"/>